<dbReference type="Proteomes" id="UP000250572">
    <property type="component" value="Unassembled WGS sequence"/>
</dbReference>
<accession>A0A315VBB8</accession>
<feature type="domain" description="CP-type G" evidence="9">
    <location>
        <begin position="200"/>
        <end position="389"/>
    </location>
</feature>
<dbReference type="InterPro" id="IPR030378">
    <property type="entry name" value="G_CP_dom"/>
</dbReference>
<dbReference type="PRINTS" id="PR00326">
    <property type="entry name" value="GTP1OBG"/>
</dbReference>
<evidence type="ECO:0000256" key="3">
    <source>
        <dbReference type="ARBA" id="ARBA00023134"/>
    </source>
</evidence>
<keyword evidence="4 7" id="KW-0539">Nucleus</keyword>
<dbReference type="AlphaFoldDB" id="A0A315VBB8"/>
<protein>
    <recommendedName>
        <fullName evidence="7">Nucleolar GTP-binding protein 2</fullName>
    </recommendedName>
</protein>
<dbReference type="EMBL" id="NHOQ01001935">
    <property type="protein sequence ID" value="PWA20691.1"/>
    <property type="molecule type" value="Genomic_DNA"/>
</dbReference>
<dbReference type="GO" id="GO:0005730">
    <property type="term" value="C:nucleolus"/>
    <property type="evidence" value="ECO:0007669"/>
    <property type="project" value="UniProtKB-SubCell"/>
</dbReference>
<dbReference type="Pfam" id="PF01926">
    <property type="entry name" value="MMR_HSR1"/>
    <property type="match status" value="1"/>
</dbReference>
<evidence type="ECO:0000256" key="6">
    <source>
        <dbReference type="ARBA" id="ARBA00065814"/>
    </source>
</evidence>
<feature type="region of interest" description="Disordered" evidence="8">
    <location>
        <begin position="657"/>
        <end position="757"/>
    </location>
</feature>
<evidence type="ECO:0000256" key="4">
    <source>
        <dbReference type="ARBA" id="ARBA00023242"/>
    </source>
</evidence>
<evidence type="ECO:0000256" key="7">
    <source>
        <dbReference type="RuleBase" id="RU364023"/>
    </source>
</evidence>
<reference evidence="10 11" key="1">
    <citation type="journal article" date="2018" name="G3 (Bethesda)">
        <title>A High-Quality Reference Genome for the Invasive Mosquitofish Gambusia affinis Using a Chicago Library.</title>
        <authorList>
            <person name="Hoffberg S.L."/>
            <person name="Troendle N.J."/>
            <person name="Glenn T.C."/>
            <person name="Mahmud O."/>
            <person name="Louha S."/>
            <person name="Chalopin D."/>
            <person name="Bennetzen J.L."/>
            <person name="Mauricio R."/>
        </authorList>
    </citation>
    <scope>NUCLEOTIDE SEQUENCE [LARGE SCALE GENOMIC DNA]</scope>
    <source>
        <strain evidence="10">NE01/NJP1002.9</strain>
        <tissue evidence="10">Muscle</tissue>
    </source>
</reference>
<dbReference type="PROSITE" id="PS51721">
    <property type="entry name" value="G_CP"/>
    <property type="match status" value="1"/>
</dbReference>
<feature type="compositionally biased region" description="Low complexity" evidence="8">
    <location>
        <begin position="9"/>
        <end position="21"/>
    </location>
</feature>
<dbReference type="CDD" id="cd01858">
    <property type="entry name" value="NGP_1"/>
    <property type="match status" value="1"/>
</dbReference>
<evidence type="ECO:0000313" key="11">
    <source>
        <dbReference type="Proteomes" id="UP000250572"/>
    </source>
</evidence>
<comment type="similarity">
    <text evidence="7">Belongs to the TRAFAC class YlqF/YawG GTPase family. NOG2 subfamily.</text>
</comment>
<keyword evidence="3 7" id="KW-0342">GTP-binding</keyword>
<dbReference type="GO" id="GO:0005525">
    <property type="term" value="F:GTP binding"/>
    <property type="evidence" value="ECO:0007669"/>
    <property type="project" value="UniProtKB-KW"/>
</dbReference>
<gene>
    <name evidence="10" type="ORF">CCH79_00011530</name>
</gene>
<keyword evidence="2 7" id="KW-0547">Nucleotide-binding</keyword>
<evidence type="ECO:0000256" key="5">
    <source>
        <dbReference type="ARBA" id="ARBA00054763"/>
    </source>
</evidence>
<dbReference type="PANTHER" id="PTHR11089:SF9">
    <property type="entry name" value="NUCLEOLAR GTP-BINDING PROTEIN 2"/>
    <property type="match status" value="1"/>
</dbReference>
<name>A0A315VBB8_GAMAF</name>
<feature type="region of interest" description="Disordered" evidence="8">
    <location>
        <begin position="479"/>
        <end position="533"/>
    </location>
</feature>
<feature type="compositionally biased region" description="Acidic residues" evidence="8">
    <location>
        <begin position="576"/>
        <end position="587"/>
    </location>
</feature>
<dbReference type="FunFam" id="1.10.1580.10:FF:000001">
    <property type="entry name" value="Nucleolar GTP-binding protein 2"/>
    <property type="match status" value="1"/>
</dbReference>
<comment type="subcellular location">
    <subcellularLocation>
        <location evidence="1 7">Nucleus</location>
        <location evidence="1 7">Nucleolus</location>
    </subcellularLocation>
</comment>
<dbReference type="Gene3D" id="1.10.1580.10">
    <property type="match status" value="1"/>
</dbReference>
<dbReference type="Pfam" id="PF08153">
    <property type="entry name" value="NGP1NT"/>
    <property type="match status" value="1"/>
</dbReference>
<proteinExistence type="inferred from homology"/>
<dbReference type="Gene3D" id="3.40.50.300">
    <property type="entry name" value="P-loop containing nucleotide triphosphate hydrolases"/>
    <property type="match status" value="1"/>
</dbReference>
<evidence type="ECO:0000256" key="1">
    <source>
        <dbReference type="ARBA" id="ARBA00004604"/>
    </source>
</evidence>
<evidence type="ECO:0000256" key="2">
    <source>
        <dbReference type="ARBA" id="ARBA00022741"/>
    </source>
</evidence>
<dbReference type="InterPro" id="IPR027417">
    <property type="entry name" value="P-loop_NTPase"/>
</dbReference>
<dbReference type="FunFam" id="3.40.50.300:FF:000559">
    <property type="entry name" value="Nuclear/nucleolar GTPase 2"/>
    <property type="match status" value="1"/>
</dbReference>
<keyword evidence="11" id="KW-1185">Reference proteome</keyword>
<evidence type="ECO:0000256" key="8">
    <source>
        <dbReference type="SAM" id="MobiDB-lite"/>
    </source>
</evidence>
<dbReference type="InterPro" id="IPR050755">
    <property type="entry name" value="TRAFAC_YlqF/YawG_RiboMat"/>
</dbReference>
<dbReference type="SUPFAM" id="SSF52540">
    <property type="entry name" value="P-loop containing nucleoside triphosphate hydrolases"/>
    <property type="match status" value="1"/>
</dbReference>
<evidence type="ECO:0000259" key="9">
    <source>
        <dbReference type="PROSITE" id="PS51721"/>
    </source>
</evidence>
<dbReference type="InterPro" id="IPR006073">
    <property type="entry name" value="GTP-bd"/>
</dbReference>
<comment type="caution">
    <text evidence="10">The sequence shown here is derived from an EMBL/GenBank/DDBJ whole genome shotgun (WGS) entry which is preliminary data.</text>
</comment>
<dbReference type="PANTHER" id="PTHR11089">
    <property type="entry name" value="GTP-BINDING PROTEIN-RELATED"/>
    <property type="match status" value="1"/>
</dbReference>
<evidence type="ECO:0000313" key="10">
    <source>
        <dbReference type="EMBL" id="PWA20691.1"/>
    </source>
</evidence>
<feature type="region of interest" description="Disordered" evidence="8">
    <location>
        <begin position="550"/>
        <end position="624"/>
    </location>
</feature>
<dbReference type="InterPro" id="IPR024929">
    <property type="entry name" value="GNL2_CP_dom"/>
</dbReference>
<sequence>MVKPQFKGNNSINPSSSSTNPDRVKGAGGNNMRDRATIKRLNINNRGKVIKPLQYQSTVAPGTVARVEPNIKWFTNTRVIKQSALQKFQEEMGAVQKDPYRMVMRQSKLPMSLLHDRAKAHNSKVHILDTEGFETTFGPKAQRKRPNLLVGDVKDLVERAEASALNYSAEKDTNLVTEDTGVREEVREEIFKKGQSKRIWGELYKVIDSSDVIIQVLDARDPMGTRSKSIETYLKKEKPWKHLIFVLNKCDLIPTWVTKRWVAVLSQEYPTLAFHASLTNSFGKGSLIQLLRQFGKLHTDKKQISVGFIGYPNVGKSSVINTLRSKKVCNVAPIAGETKVESTFDRACFISVSSYSSKSAFNPYLPQVWQYITLMRRIFLIDCPGVVYPSEDSESDIVLKGVVQVEKIKNPEEHIGAVLERAKPEYIQKTYRIPTWSSADDFLEKLAFRTGKLLKGGEPDLSTVSKMVLNDWQRGRIPFFVKPPGPEGDPEDEKPLALEGPPAAEENIQEEQADNPDSASGEQEEQQQRQKEQVQKILANVRQNFGKINVAPEFTEEDLIPVEMPDLDLSDFSGSDVDEDVDEDEGGQEDKPNAEPPDGDAEVSEETPSQTDATKGKKSLREVIHEHDEKIAKYKQFLDRAKSKRFSAIRIPKALSDKVFTDLKTKQEAPKEAQKRENPSTATNQKSKKRKSVEDEDKSIPQHRLTSKQRRALDRAKKGKKVGVRYYETHNVKNKNKNRKIPAPPAESRGHGNIVAR</sequence>
<organism evidence="10 11">
    <name type="scientific">Gambusia affinis</name>
    <name type="common">Western mosquitofish</name>
    <name type="synonym">Heterandria affinis</name>
    <dbReference type="NCBI Taxonomy" id="33528"/>
    <lineage>
        <taxon>Eukaryota</taxon>
        <taxon>Metazoa</taxon>
        <taxon>Chordata</taxon>
        <taxon>Craniata</taxon>
        <taxon>Vertebrata</taxon>
        <taxon>Euteleostomi</taxon>
        <taxon>Actinopterygii</taxon>
        <taxon>Neopterygii</taxon>
        <taxon>Teleostei</taxon>
        <taxon>Neoteleostei</taxon>
        <taxon>Acanthomorphata</taxon>
        <taxon>Ovalentaria</taxon>
        <taxon>Atherinomorphae</taxon>
        <taxon>Cyprinodontiformes</taxon>
        <taxon>Poeciliidae</taxon>
        <taxon>Poeciliinae</taxon>
        <taxon>Gambusia</taxon>
    </lineage>
</organism>
<dbReference type="InterPro" id="IPR012971">
    <property type="entry name" value="NOG2_N_dom"/>
</dbReference>
<dbReference type="STRING" id="33528.ENSGAFP00000013053"/>
<feature type="region of interest" description="Disordered" evidence="8">
    <location>
        <begin position="1"/>
        <end position="35"/>
    </location>
</feature>
<comment type="subunit">
    <text evidence="6">Interacts with LYAR and RPL23A. Interacts with the nuclear importin-beta receptor and, at a lower extent, with importin-alpha.</text>
</comment>
<comment type="function">
    <text evidence="5">GTPase that associates with pre-60S ribosomal subunits in the nucleolus and is required for their nuclear export and maturation. May promote cell proliferation possibly by increasing p53/TP53 protein levels, and consequently those of its downstream product CDKN1A/p21, and decreasing RPL23A protein levels.</text>
</comment>
<dbReference type="InterPro" id="IPR023179">
    <property type="entry name" value="GTP-bd_ortho_bundle_sf"/>
</dbReference>
<feature type="compositionally biased region" description="Basic and acidic residues" evidence="8">
    <location>
        <begin position="657"/>
        <end position="678"/>
    </location>
</feature>
<feature type="compositionally biased region" description="Acidic residues" evidence="8">
    <location>
        <begin position="554"/>
        <end position="569"/>
    </location>
</feature>